<accession>A0ABQ1JUL3</accession>
<dbReference type="Proteomes" id="UP000615760">
    <property type="component" value="Unassembled WGS sequence"/>
</dbReference>
<protein>
    <submittedName>
        <fullName evidence="1">Uncharacterized protein</fullName>
    </submittedName>
</protein>
<dbReference type="EMBL" id="BMJE01000003">
    <property type="protein sequence ID" value="GGB76914.1"/>
    <property type="molecule type" value="Genomic_DNA"/>
</dbReference>
<keyword evidence="2" id="KW-1185">Reference proteome</keyword>
<reference evidence="2" key="1">
    <citation type="journal article" date="2019" name="Int. J. Syst. Evol. Microbiol.">
        <title>The Global Catalogue of Microorganisms (GCM) 10K type strain sequencing project: providing services to taxonomists for standard genome sequencing and annotation.</title>
        <authorList>
            <consortium name="The Broad Institute Genomics Platform"/>
            <consortium name="The Broad Institute Genome Sequencing Center for Infectious Disease"/>
            <person name="Wu L."/>
            <person name="Ma J."/>
        </authorList>
    </citation>
    <scope>NUCLEOTIDE SEQUENCE [LARGE SCALE GENOMIC DNA]</scope>
    <source>
        <strain evidence="2">CGMCC 1.15461</strain>
    </source>
</reference>
<name>A0ABQ1JUL3_9FLAO</name>
<comment type="caution">
    <text evidence="1">The sequence shown here is derived from an EMBL/GenBank/DDBJ whole genome shotgun (WGS) entry which is preliminary data.</text>
</comment>
<organism evidence="1 2">
    <name type="scientific">Flavobacterium suaedae</name>
    <dbReference type="NCBI Taxonomy" id="1767027"/>
    <lineage>
        <taxon>Bacteria</taxon>
        <taxon>Pseudomonadati</taxon>
        <taxon>Bacteroidota</taxon>
        <taxon>Flavobacteriia</taxon>
        <taxon>Flavobacteriales</taxon>
        <taxon>Flavobacteriaceae</taxon>
        <taxon>Flavobacterium</taxon>
    </lineage>
</organism>
<evidence type="ECO:0000313" key="2">
    <source>
        <dbReference type="Proteomes" id="UP000615760"/>
    </source>
</evidence>
<evidence type="ECO:0000313" key="1">
    <source>
        <dbReference type="EMBL" id="GGB76914.1"/>
    </source>
</evidence>
<dbReference type="RefSeq" id="WP_188620754.1">
    <property type="nucleotide sequence ID" value="NZ_BMJE01000003.1"/>
</dbReference>
<sequence>MNVWVYDNQLGYYNALKTKERENLCFMHVSMNQEEKKRSIKEDDFLVFFLSDDIELMDFIKLCKTNVTSVFCSPYKTEVQEKVESPHIYYIDINLNMDALMEAILSVLEKEQNYNQKKPTIKPALI</sequence>
<gene>
    <name evidence="1" type="ORF">GCM10007424_16210</name>
</gene>
<proteinExistence type="predicted"/>